<keyword evidence="8" id="KW-0627">Porphyrin biosynthesis</keyword>
<protein>
    <recommendedName>
        <fullName evidence="5">Porphobilinogen deaminase</fullName>
        <ecNumber evidence="4">2.5.1.61</ecNumber>
    </recommendedName>
    <alternativeName>
        <fullName evidence="10">Hydroxymethylbilane synthase</fullName>
    </alternativeName>
    <alternativeName>
        <fullName evidence="9">Pre-uroporphyrinogen synthase</fullName>
    </alternativeName>
</protein>
<sequence>MPHNTSSSENMPQLSVPNNHIQIGGRKSKLAVIQSEIVKEQIEHYHRNLTCSVLALSTLGDKIQNRPLYSFGGKSLWTKELEILLLEAVDEYPKLDLIVHSLKDMPTNLPDEFELGCILEREDPRDALIMKSGSSYKSLDDLPHGAVVGTSSIRRSAQLLKNYPHLRFQDVRGNIYTRLSKLDDPESPYECLILAAAGLIRLGLENRITACLDAPQMYHAVGQGALGVEIRRDDLVMQQVLSKLEHKASSLRCTAERSLMRVLEGGCSVPLGVSTKYNEETQELDFKGIIVSPNGEQYVEGEIKGTVRNKAEAEQIGEKLAEILVAKGGRDILKSINYEKINQRPSNGGNGTPDVSTI</sequence>
<dbReference type="PANTHER" id="PTHR11557">
    <property type="entry name" value="PORPHOBILINOGEN DEAMINASE"/>
    <property type="match status" value="1"/>
</dbReference>
<dbReference type="VEuPathDB" id="FungiDB:CJI97_003812"/>
<dbReference type="Gene3D" id="3.40.190.10">
    <property type="entry name" value="Periplasmic binding protein-like II"/>
    <property type="match status" value="2"/>
</dbReference>
<dbReference type="AlphaFoldDB" id="A0A2H0ZNB4"/>
<dbReference type="EC" id="2.5.1.61" evidence="4"/>
<evidence type="ECO:0000256" key="5">
    <source>
        <dbReference type="ARBA" id="ARBA00016519"/>
    </source>
</evidence>
<evidence type="ECO:0000256" key="10">
    <source>
        <dbReference type="ARBA" id="ARBA00033064"/>
    </source>
</evidence>
<dbReference type="Proteomes" id="UP000825438">
    <property type="component" value="Chromosome I"/>
</dbReference>
<dbReference type="EMBL" id="CP076749">
    <property type="protein sequence ID" value="QWW21571.1"/>
    <property type="molecule type" value="Genomic_DNA"/>
</dbReference>
<dbReference type="InterPro" id="IPR022418">
    <property type="entry name" value="Porphobilinogen_deaminase_C"/>
</dbReference>
<dbReference type="PANTHER" id="PTHR11557:SF0">
    <property type="entry name" value="PORPHOBILINOGEN DEAMINASE"/>
    <property type="match status" value="1"/>
</dbReference>
<dbReference type="InterPro" id="IPR022417">
    <property type="entry name" value="Porphobilin_deaminase_N"/>
</dbReference>
<dbReference type="SUPFAM" id="SSF54782">
    <property type="entry name" value="Porphobilinogen deaminase (hydroxymethylbilane synthase), C-terminal domain"/>
    <property type="match status" value="1"/>
</dbReference>
<dbReference type="PIRSF" id="PIRSF001438">
    <property type="entry name" value="4pyrrol_synth_OHMeBilane_synth"/>
    <property type="match status" value="1"/>
</dbReference>
<evidence type="ECO:0000256" key="2">
    <source>
        <dbReference type="ARBA" id="ARBA00004735"/>
    </source>
</evidence>
<dbReference type="InterPro" id="IPR036803">
    <property type="entry name" value="Porphobilinogen_deaminase_C_sf"/>
</dbReference>
<dbReference type="GO" id="GO:0005737">
    <property type="term" value="C:cytoplasm"/>
    <property type="evidence" value="ECO:0007669"/>
    <property type="project" value="TreeGrafter"/>
</dbReference>
<dbReference type="InterPro" id="IPR022419">
    <property type="entry name" value="Porphobilin_deaminase_cofac_BS"/>
</dbReference>
<evidence type="ECO:0000256" key="4">
    <source>
        <dbReference type="ARBA" id="ARBA00012655"/>
    </source>
</evidence>
<dbReference type="NCBIfam" id="TIGR00212">
    <property type="entry name" value="hemC"/>
    <property type="match status" value="1"/>
</dbReference>
<comment type="similarity">
    <text evidence="3">Belongs to the HMBS family.</text>
</comment>
<evidence type="ECO:0000256" key="7">
    <source>
        <dbReference type="ARBA" id="ARBA00023133"/>
    </source>
</evidence>
<keyword evidence="6" id="KW-0808">Transferase</keyword>
<feature type="domain" description="Porphobilinogen deaminase N-terminal" evidence="11">
    <location>
        <begin position="21"/>
        <end position="238"/>
    </location>
</feature>
<dbReference type="GO" id="GO:0004418">
    <property type="term" value="F:hydroxymethylbilane synthase activity"/>
    <property type="evidence" value="ECO:0007669"/>
    <property type="project" value="UniProtKB-EC"/>
</dbReference>
<evidence type="ECO:0000259" key="12">
    <source>
        <dbReference type="Pfam" id="PF03900"/>
    </source>
</evidence>
<dbReference type="VEuPathDB" id="FungiDB:B9J08_003738"/>
<reference evidence="14" key="3">
    <citation type="submission" date="2021-06" db="EMBL/GenBank/DDBJ databases">
        <title>Candida auris outbreak in lebanese hospital.</title>
        <authorList>
            <person name="Finianos M."/>
        </authorList>
    </citation>
    <scope>NUCLEOTIDE SEQUENCE</scope>
    <source>
        <strain evidence="14">CA7LBN</strain>
    </source>
</reference>
<evidence type="ECO:0000313" key="13">
    <source>
        <dbReference type="EMBL" id="PIS52127.1"/>
    </source>
</evidence>
<comment type="cofactor">
    <cofactor evidence="1">
        <name>dipyrromethane</name>
        <dbReference type="ChEBI" id="CHEBI:60342"/>
    </cofactor>
</comment>
<feature type="domain" description="Porphobilinogen deaminase C-terminal" evidence="12">
    <location>
        <begin position="251"/>
        <end position="324"/>
    </location>
</feature>
<reference evidence="13" key="1">
    <citation type="journal article" date="2017" name="Clin. Infect. Dis.">
        <title>Simultaneous emergence of multidrug-resistant Candida auris on 3 continents confirmed by whole-genome sequencing and epidemiological analyses.</title>
        <authorList>
            <person name="Lockhart S.R."/>
            <person name="Etienne K.A."/>
            <person name="Vallabhaneni S."/>
            <person name="Farooqi J."/>
            <person name="Chowdhary A."/>
            <person name="Govender N.P."/>
            <person name="Colombo A.L."/>
            <person name="Calvo B."/>
            <person name="Cuomo C.A."/>
            <person name="Desjardins C.A."/>
            <person name="Berkow E.L."/>
            <person name="Castanheira M."/>
            <person name="Magobo R.E."/>
            <person name="Jabeen K."/>
            <person name="Asghar R.J."/>
            <person name="Meis J.F."/>
            <person name="Jackson B."/>
            <person name="Chiller T."/>
            <person name="Litvintseva A.P."/>
        </authorList>
    </citation>
    <scope>NUCLEOTIDE SEQUENCE [LARGE SCALE GENOMIC DNA]</scope>
    <source>
        <strain evidence="13">B8441</strain>
    </source>
</reference>
<evidence type="ECO:0000256" key="1">
    <source>
        <dbReference type="ARBA" id="ARBA00001916"/>
    </source>
</evidence>
<dbReference type="PROSITE" id="PS00533">
    <property type="entry name" value="PORPHOBILINOGEN_DEAM"/>
    <property type="match status" value="1"/>
</dbReference>
<dbReference type="VEuPathDB" id="FungiDB:CJI96_0002271"/>
<dbReference type="SUPFAM" id="SSF53850">
    <property type="entry name" value="Periplasmic binding protein-like II"/>
    <property type="match status" value="1"/>
</dbReference>
<dbReference type="UniPathway" id="UPA00251">
    <property type="reaction ID" value="UER00319"/>
</dbReference>
<comment type="pathway">
    <text evidence="2">Porphyrin-containing compound metabolism; protoporphyrin-IX biosynthesis; coproporphyrinogen-III from 5-aminolevulinate: step 2/4.</text>
</comment>
<dbReference type="Pfam" id="PF03900">
    <property type="entry name" value="Porphobil_deamC"/>
    <property type="match status" value="1"/>
</dbReference>
<dbReference type="VEuPathDB" id="FungiDB:QG37_00934"/>
<reference evidence="13" key="2">
    <citation type="submission" date="2017-11" db="EMBL/GenBank/DDBJ databases">
        <title>Candida auris genome assembly and annotation.</title>
        <authorList>
            <person name="Munoz J.F."/>
            <person name="Gade L.G."/>
            <person name="Chow N.A."/>
            <person name="Litvintseva A.P."/>
            <person name="Loparev V.N."/>
            <person name="Cuomo C.A."/>
        </authorList>
    </citation>
    <scope>NUCLEOTIDE SEQUENCE</scope>
    <source>
        <strain evidence="13">B8441</strain>
    </source>
</reference>
<dbReference type="CDD" id="cd13645">
    <property type="entry name" value="PBP2_HuPBGD_like"/>
    <property type="match status" value="1"/>
</dbReference>
<evidence type="ECO:0000256" key="6">
    <source>
        <dbReference type="ARBA" id="ARBA00022679"/>
    </source>
</evidence>
<evidence type="ECO:0000256" key="9">
    <source>
        <dbReference type="ARBA" id="ARBA00030685"/>
    </source>
</evidence>
<name>A0A2H0ZNB4_CANAR</name>
<gene>
    <name evidence="13" type="ORF">B9J08_003738</name>
    <name evidence="14" type="ORF">CA7LBN_000317</name>
</gene>
<dbReference type="Gene3D" id="3.30.160.40">
    <property type="entry name" value="Porphobilinogen deaminase, C-terminal domain"/>
    <property type="match status" value="1"/>
</dbReference>
<dbReference type="FunFam" id="3.30.160.40:FF:000002">
    <property type="entry name" value="Porphobilinogen deaminase"/>
    <property type="match status" value="1"/>
</dbReference>
<organism evidence="13">
    <name type="scientific">Candidozyma auris</name>
    <name type="common">Yeast</name>
    <name type="synonym">Candida auris</name>
    <dbReference type="NCBI Taxonomy" id="498019"/>
    <lineage>
        <taxon>Eukaryota</taxon>
        <taxon>Fungi</taxon>
        <taxon>Dikarya</taxon>
        <taxon>Ascomycota</taxon>
        <taxon>Saccharomycotina</taxon>
        <taxon>Pichiomycetes</taxon>
        <taxon>Metschnikowiaceae</taxon>
        <taxon>Candidozyma</taxon>
    </lineage>
</organism>
<dbReference type="VEuPathDB" id="FungiDB:CJJ07_003684"/>
<dbReference type="EMBL" id="PEKT02000007">
    <property type="protein sequence ID" value="PIS52127.1"/>
    <property type="molecule type" value="Genomic_DNA"/>
</dbReference>
<dbReference type="OMA" id="NAHEWAG"/>
<dbReference type="STRING" id="498019.A0A2H0ZNB4"/>
<keyword evidence="7" id="KW-0350">Heme biosynthesis</keyword>
<accession>A0A2H0ZNB4</accession>
<evidence type="ECO:0000256" key="8">
    <source>
        <dbReference type="ARBA" id="ARBA00023244"/>
    </source>
</evidence>
<evidence type="ECO:0000256" key="3">
    <source>
        <dbReference type="ARBA" id="ARBA00005638"/>
    </source>
</evidence>
<dbReference type="Pfam" id="PF01379">
    <property type="entry name" value="Porphobil_deam"/>
    <property type="match status" value="1"/>
</dbReference>
<evidence type="ECO:0000313" key="14">
    <source>
        <dbReference type="EMBL" id="QWW21571.1"/>
    </source>
</evidence>
<dbReference type="GO" id="GO:0006782">
    <property type="term" value="P:protoporphyrinogen IX biosynthetic process"/>
    <property type="evidence" value="ECO:0007669"/>
    <property type="project" value="UniProtKB-UniPathway"/>
</dbReference>
<proteinExistence type="inferred from homology"/>
<dbReference type="PRINTS" id="PR00151">
    <property type="entry name" value="PORPHBDMNASE"/>
</dbReference>
<dbReference type="FunFam" id="3.40.190.10:FF:000005">
    <property type="entry name" value="Porphobilinogen deaminase"/>
    <property type="match status" value="1"/>
</dbReference>
<dbReference type="InterPro" id="IPR000860">
    <property type="entry name" value="HemC"/>
</dbReference>
<evidence type="ECO:0000259" key="11">
    <source>
        <dbReference type="Pfam" id="PF01379"/>
    </source>
</evidence>
<dbReference type="VEuPathDB" id="FungiDB:CJJ09_000368"/>